<comment type="caution">
    <text evidence="1">The sequence shown here is derived from an EMBL/GenBank/DDBJ whole genome shotgun (WGS) entry which is preliminary data.</text>
</comment>
<gene>
    <name evidence="1" type="ORF">PACILC2_49700</name>
</gene>
<dbReference type="EMBL" id="BOVJ01000180">
    <property type="protein sequence ID" value="GIQ66402.1"/>
    <property type="molecule type" value="Genomic_DNA"/>
</dbReference>
<keyword evidence="2" id="KW-1185">Reference proteome</keyword>
<proteinExistence type="predicted"/>
<reference evidence="1 2" key="1">
    <citation type="submission" date="2021-04" db="EMBL/GenBank/DDBJ databases">
        <title>Draft genome sequence of Paenibacillus cisolokensis, LC2-13A.</title>
        <authorList>
            <person name="Uke A."/>
            <person name="Chhe C."/>
            <person name="Baramee S."/>
            <person name="Kosugi A."/>
        </authorList>
    </citation>
    <scope>NUCLEOTIDE SEQUENCE [LARGE SCALE GENOMIC DNA]</scope>
    <source>
        <strain evidence="1 2">LC2-13A</strain>
    </source>
</reference>
<accession>A0ABQ4NDT8</accession>
<dbReference type="SUPFAM" id="SSF53254">
    <property type="entry name" value="Phosphoglycerate mutase-like"/>
    <property type="match status" value="1"/>
</dbReference>
<sequence length="61" mass="6832">MKNRGFVFDVALVKYLDDLPDDGVISLNIPTGTPLVCELDNKLKPIRHYYLTVDGEVPVIT</sequence>
<evidence type="ECO:0000313" key="2">
    <source>
        <dbReference type="Proteomes" id="UP000680304"/>
    </source>
</evidence>
<evidence type="ECO:0000313" key="1">
    <source>
        <dbReference type="EMBL" id="GIQ66402.1"/>
    </source>
</evidence>
<dbReference type="InterPro" id="IPR029033">
    <property type="entry name" value="His_PPase_superfam"/>
</dbReference>
<name>A0ABQ4NDT8_9BACL</name>
<organism evidence="1 2">
    <name type="scientific">Paenibacillus cisolokensis</name>
    <dbReference type="NCBI Taxonomy" id="1658519"/>
    <lineage>
        <taxon>Bacteria</taxon>
        <taxon>Bacillati</taxon>
        <taxon>Bacillota</taxon>
        <taxon>Bacilli</taxon>
        <taxon>Bacillales</taxon>
        <taxon>Paenibacillaceae</taxon>
        <taxon>Paenibacillus</taxon>
    </lineage>
</organism>
<dbReference type="Proteomes" id="UP000680304">
    <property type="component" value="Unassembled WGS sequence"/>
</dbReference>
<dbReference type="Gene3D" id="3.40.50.1240">
    <property type="entry name" value="Phosphoglycerate mutase-like"/>
    <property type="match status" value="1"/>
</dbReference>
<protein>
    <submittedName>
        <fullName evidence="1">Uncharacterized protein</fullName>
    </submittedName>
</protein>